<dbReference type="Pfam" id="PF13585">
    <property type="entry name" value="CHU_C"/>
    <property type="match status" value="1"/>
</dbReference>
<name>A0ABQ1WSI7_9BACT</name>
<evidence type="ECO:0000313" key="2">
    <source>
        <dbReference type="Proteomes" id="UP000601361"/>
    </source>
</evidence>
<organism evidence="1 2">
    <name type="scientific">Hymenobacter glacieicola</name>
    <dbReference type="NCBI Taxonomy" id="1562124"/>
    <lineage>
        <taxon>Bacteria</taxon>
        <taxon>Pseudomonadati</taxon>
        <taxon>Bacteroidota</taxon>
        <taxon>Cytophagia</taxon>
        <taxon>Cytophagales</taxon>
        <taxon>Hymenobacteraceae</taxon>
        <taxon>Hymenobacter</taxon>
    </lineage>
</organism>
<evidence type="ECO:0000313" key="1">
    <source>
        <dbReference type="EMBL" id="GGG42192.1"/>
    </source>
</evidence>
<reference evidence="2" key="1">
    <citation type="journal article" date="2019" name="Int. J. Syst. Evol. Microbiol.">
        <title>The Global Catalogue of Microorganisms (GCM) 10K type strain sequencing project: providing services to taxonomists for standard genome sequencing and annotation.</title>
        <authorList>
            <consortium name="The Broad Institute Genomics Platform"/>
            <consortium name="The Broad Institute Genome Sequencing Center for Infectious Disease"/>
            <person name="Wu L."/>
            <person name="Ma J."/>
        </authorList>
    </citation>
    <scope>NUCLEOTIDE SEQUENCE [LARGE SCALE GENOMIC DNA]</scope>
    <source>
        <strain evidence="2">CGMCC 1.12990</strain>
    </source>
</reference>
<keyword evidence="2" id="KW-1185">Reference proteome</keyword>
<dbReference type="InterPro" id="IPR026341">
    <property type="entry name" value="T9SS_type_B"/>
</dbReference>
<gene>
    <name evidence="1" type="ORF">GCM10011378_18210</name>
</gene>
<evidence type="ECO:0008006" key="3">
    <source>
        <dbReference type="Google" id="ProtNLM"/>
    </source>
</evidence>
<accession>A0ABQ1WSI7</accession>
<dbReference type="NCBIfam" id="TIGR04131">
    <property type="entry name" value="Bac_Flav_CTERM"/>
    <property type="match status" value="1"/>
</dbReference>
<proteinExistence type="predicted"/>
<comment type="caution">
    <text evidence="1">The sequence shown here is derived from an EMBL/GenBank/DDBJ whole genome shotgun (WGS) entry which is preliminary data.</text>
</comment>
<dbReference type="EMBL" id="BMGS01000004">
    <property type="protein sequence ID" value="GGG42192.1"/>
    <property type="molecule type" value="Genomic_DNA"/>
</dbReference>
<dbReference type="Proteomes" id="UP000601361">
    <property type="component" value="Unassembled WGS sequence"/>
</dbReference>
<sequence>MEMVKKLLVFLLILGLGVLGGQPDAVAQCAPTPNSGACFKAYDAATGQEMPFYLCVGRPVRLRDCSGKNLDPAQIYYQRGSAITCSGFRDTATTFTPTAAGVLIITQNTQGAQGGSQGIIFSRSFEVKSTPAPTFTLTNCAPGFVEVTVTDTNYDQYFVQVGNAAPVAAVRNTPATYPTNGATQVKVIGQYAIANLCAGTNPQTFTPLSTPQRPTLASLTVQGGAAQLQFSGLQAEYQYRLQVADAGAAGGYRTLATVPSTATTFTLNNAPLPGCYRLLLQDACQPSVASVPSLEVCSVSLTGTSQGGRNVLRWTSQSSGTYTLTRTDGPNTVRIPLPPGPPQYEDTTASCGTTYRYRLSLTMGSTTSVSEEVALTTTPGLAPTPPRLAATFNLRNHVELSALLVRSPTNNQLTYLRNGTELRITAARTLTDSLVSPALANPLCYSVRFLDACGNRSAESPTVCPVLLEAKPATDDGSTIRLTWTALRGPDPSAPVSYRVLTLSPTNAVLSSRPVATGLTYLDLQPPQDQQVVRYRIEATGGGQLLVPSYSNVASVARAVKVFVPTAFTPNGDGLNDVLELKGRYLDTFRFTVVDRNGQQVFQATSRTQTWDGRIGSAPPVPGTYVWRFESQDQTGKRSAQSGTVTILR</sequence>
<protein>
    <recommendedName>
        <fullName evidence="3">Gliding motility-associated C-terminal domain-containing protein</fullName>
    </recommendedName>
</protein>